<evidence type="ECO:0000259" key="1">
    <source>
        <dbReference type="Pfam" id="PF13946"/>
    </source>
</evidence>
<dbReference type="OrthoDB" id="7748064at2"/>
<keyword evidence="5" id="KW-1185">Reference proteome</keyword>
<dbReference type="AlphaFoldDB" id="A0A9Q2NNM0"/>
<name>A0A9Q2NNM0_9RHOB</name>
<dbReference type="EMBL" id="JAFBXE010000001">
    <property type="protein sequence ID" value="MBM2410751.1"/>
    <property type="molecule type" value="Genomic_DNA"/>
</dbReference>
<feature type="domain" description="DUF4214" evidence="1">
    <location>
        <begin position="482"/>
        <end position="538"/>
    </location>
</feature>
<evidence type="ECO:0000313" key="2">
    <source>
        <dbReference type="EMBL" id="MBM2410751.1"/>
    </source>
</evidence>
<sequence length="629" mass="65997">MQFTYTGNNTRFLEQSFFDSSMTLRVTLDVVSPTEAIFTHTIFTQANVNVVLRGVGLSADAAGRFQSGVITSMEFNGLDIEQARVTGINWSASAFQDALTDIGERSDFSGLASLFNTSTQIVLDASGGLSGFDQELAWAGFLPLISRPIIFEGSPFDDAIEGGSGSDVINTGASTSDGDRIVGSLGNDVITFESGGPNGPGFFLDYDTIDTPVTFDIDAVTNTGTVNTAGFTDTLQNVSGALDQYLSLEGTAGADTFTIRLAEGQVVALAGGLGADVYNVDPGSTGVPILDFFFTDATAGLNLDFTTGVIENDGFGNVETFDFTTIPDATILLATNLADIVADGPGAQQVILYGGDDLFLGDMSGNDSIDGGDGDDLVRFDSIPQGEMTLTFFGVRTTVSDRSDPADETALLRVETIETEGGVAFELDKHDGIGLISAADLTTLTELYIAYFDRAPDALGLSFWATAFQKNGFSFDAIADLFFEQPETVALYSGMSNSDFVTAVYNNVLGRDPELDGFNFWTGQLNAGNVTESSFILDLLAGARAATGSPADVAYIESKTDLGLYFAVIQGQNDLTSANDVMDAFNGSAASLTAAQDLSDASLAVAETGSTDVLMPVVGVIDNPFADIA</sequence>
<dbReference type="RefSeq" id="WP_085628438.1">
    <property type="nucleotide sequence ID" value="NZ_JAFBWU010000001.1"/>
</dbReference>
<comment type="caution">
    <text evidence="2">The sequence shown here is derived from an EMBL/GenBank/DDBJ whole genome shotgun (WGS) entry which is preliminary data.</text>
</comment>
<evidence type="ECO:0000313" key="5">
    <source>
        <dbReference type="Proteomes" id="UP000809440"/>
    </source>
</evidence>
<dbReference type="Proteomes" id="UP000809440">
    <property type="component" value="Unassembled WGS sequence"/>
</dbReference>
<dbReference type="InterPro" id="IPR025282">
    <property type="entry name" value="DUF4214"/>
</dbReference>
<dbReference type="Pfam" id="PF13946">
    <property type="entry name" value="DUF4214"/>
    <property type="match status" value="1"/>
</dbReference>
<reference evidence="2 5" key="1">
    <citation type="submission" date="2021-01" db="EMBL/GenBank/DDBJ databases">
        <title>Diatom-associated Roseobacters Show Island Model of Population Structure.</title>
        <authorList>
            <person name="Qu L."/>
            <person name="Feng X."/>
            <person name="Chen Y."/>
            <person name="Li L."/>
            <person name="Wang X."/>
            <person name="Hu Z."/>
            <person name="Wang H."/>
            <person name="Luo H."/>
        </authorList>
    </citation>
    <scope>NUCLEOTIDE SEQUENCE</scope>
    <source>
        <strain evidence="3 5">CC28-63</strain>
        <strain evidence="2">CC28-69</strain>
    </source>
</reference>
<evidence type="ECO:0000313" key="3">
    <source>
        <dbReference type="EMBL" id="MBM2415418.1"/>
    </source>
</evidence>
<organism evidence="2 4">
    <name type="scientific">Marivita cryptomonadis</name>
    <dbReference type="NCBI Taxonomy" id="505252"/>
    <lineage>
        <taxon>Bacteria</taxon>
        <taxon>Pseudomonadati</taxon>
        <taxon>Pseudomonadota</taxon>
        <taxon>Alphaproteobacteria</taxon>
        <taxon>Rhodobacterales</taxon>
        <taxon>Roseobacteraceae</taxon>
        <taxon>Marivita</taxon>
    </lineage>
</organism>
<dbReference type="GeneID" id="62640181"/>
<accession>A0A9Q2NNM0</accession>
<dbReference type="Proteomes" id="UP000755667">
    <property type="component" value="Unassembled WGS sequence"/>
</dbReference>
<evidence type="ECO:0000313" key="4">
    <source>
        <dbReference type="Proteomes" id="UP000755667"/>
    </source>
</evidence>
<protein>
    <submittedName>
        <fullName evidence="2">DUF4214 domain-containing protein</fullName>
    </submittedName>
</protein>
<proteinExistence type="predicted"/>
<gene>
    <name evidence="2" type="ORF">JQX41_00410</name>
    <name evidence="3" type="ORF">JQX48_00410</name>
</gene>
<dbReference type="PRINTS" id="PR00313">
    <property type="entry name" value="CABNDNGRPT"/>
</dbReference>
<dbReference type="EMBL" id="JAFBXF010000001">
    <property type="protein sequence ID" value="MBM2415418.1"/>
    <property type="molecule type" value="Genomic_DNA"/>
</dbReference>